<evidence type="ECO:0000313" key="3">
    <source>
        <dbReference type="Proteomes" id="UP000177968"/>
    </source>
</evidence>
<dbReference type="Proteomes" id="UP000177968">
    <property type="component" value="Unassembled WGS sequence"/>
</dbReference>
<organism evidence="2 3">
    <name type="scientific">Candidatus Kaiserbacteria bacterium RIFCSPLOWO2_12_FULL_50_28</name>
    <dbReference type="NCBI Taxonomy" id="1798527"/>
    <lineage>
        <taxon>Bacteria</taxon>
        <taxon>Candidatus Kaiseribacteriota</taxon>
    </lineage>
</organism>
<proteinExistence type="predicted"/>
<dbReference type="PROSITE" id="PS00409">
    <property type="entry name" value="PROKAR_NTER_METHYL"/>
    <property type="match status" value="1"/>
</dbReference>
<comment type="caution">
    <text evidence="2">The sequence shown here is derived from an EMBL/GenBank/DDBJ whole genome shotgun (WGS) entry which is preliminary data.</text>
</comment>
<evidence type="ECO:0008006" key="4">
    <source>
        <dbReference type="Google" id="ProtNLM"/>
    </source>
</evidence>
<keyword evidence="1" id="KW-0472">Membrane</keyword>
<sequence length="229" mass="24664">MNKLASRFKLRASRKAEMAQVHSRLAARSSQLVAGERGFTLVELMVVTGIFVVITSLILANNTRFGGAVLLENLAYDIALSVRRAQVYGIAVRRFGEDDFSAGYGVNFTIGTPAVYILFADIYPKSTGNGIYEPDKSELVESVSIQGGYRIIDLCAMSPNSQLETCGLTALDVLFKRPEPGAFISKNGNSGIANPSSLQENGRIILESPRGNKTSVIVEASGQIAVEKI</sequence>
<protein>
    <recommendedName>
        <fullName evidence="4">General secretion pathway GspH domain-containing protein</fullName>
    </recommendedName>
</protein>
<dbReference type="SUPFAM" id="SSF54523">
    <property type="entry name" value="Pili subunits"/>
    <property type="match status" value="1"/>
</dbReference>
<accession>A0A1F6FNR2</accession>
<evidence type="ECO:0000256" key="1">
    <source>
        <dbReference type="SAM" id="Phobius"/>
    </source>
</evidence>
<dbReference type="InterPro" id="IPR012902">
    <property type="entry name" value="N_methyl_site"/>
</dbReference>
<reference evidence="2 3" key="1">
    <citation type="journal article" date="2016" name="Nat. Commun.">
        <title>Thousands of microbial genomes shed light on interconnected biogeochemical processes in an aquifer system.</title>
        <authorList>
            <person name="Anantharaman K."/>
            <person name="Brown C.T."/>
            <person name="Hug L.A."/>
            <person name="Sharon I."/>
            <person name="Castelle C.J."/>
            <person name="Probst A.J."/>
            <person name="Thomas B.C."/>
            <person name="Singh A."/>
            <person name="Wilkins M.J."/>
            <person name="Karaoz U."/>
            <person name="Brodie E.L."/>
            <person name="Williams K.H."/>
            <person name="Hubbard S.S."/>
            <person name="Banfield J.F."/>
        </authorList>
    </citation>
    <scope>NUCLEOTIDE SEQUENCE [LARGE SCALE GENOMIC DNA]</scope>
</reference>
<dbReference type="InterPro" id="IPR045584">
    <property type="entry name" value="Pilin-like"/>
</dbReference>
<dbReference type="AlphaFoldDB" id="A0A1F6FNR2"/>
<name>A0A1F6FNR2_9BACT</name>
<dbReference type="NCBIfam" id="TIGR02532">
    <property type="entry name" value="IV_pilin_GFxxxE"/>
    <property type="match status" value="1"/>
</dbReference>
<gene>
    <name evidence="2" type="ORF">A3H15_01815</name>
</gene>
<evidence type="ECO:0000313" key="2">
    <source>
        <dbReference type="EMBL" id="OGG87503.1"/>
    </source>
</evidence>
<dbReference type="Pfam" id="PF07963">
    <property type="entry name" value="N_methyl"/>
    <property type="match status" value="1"/>
</dbReference>
<dbReference type="EMBL" id="MFMO01000025">
    <property type="protein sequence ID" value="OGG87503.1"/>
    <property type="molecule type" value="Genomic_DNA"/>
</dbReference>
<keyword evidence="1" id="KW-1133">Transmembrane helix</keyword>
<keyword evidence="1" id="KW-0812">Transmembrane</keyword>
<feature type="transmembrane region" description="Helical" evidence="1">
    <location>
        <begin position="38"/>
        <end position="60"/>
    </location>
</feature>